<dbReference type="EMBL" id="LXQA010670694">
    <property type="protein sequence ID" value="MCI65160.1"/>
    <property type="molecule type" value="Genomic_DNA"/>
</dbReference>
<accession>A0A392TY01</accession>
<reference evidence="1 2" key="1">
    <citation type="journal article" date="2018" name="Front. Plant Sci.">
        <title>Red Clover (Trifolium pratense) and Zigzag Clover (T. medium) - A Picture of Genomic Similarities and Differences.</title>
        <authorList>
            <person name="Dluhosova J."/>
            <person name="Istvanek J."/>
            <person name="Nedelnik J."/>
            <person name="Repkova J."/>
        </authorList>
    </citation>
    <scope>NUCLEOTIDE SEQUENCE [LARGE SCALE GENOMIC DNA]</scope>
    <source>
        <strain evidence="2">cv. 10/8</strain>
        <tissue evidence="1">Leaf</tissue>
    </source>
</reference>
<name>A0A392TY01_9FABA</name>
<sequence>MEEAAALAAELLGVTYRTSQQR</sequence>
<organism evidence="1 2">
    <name type="scientific">Trifolium medium</name>
    <dbReference type="NCBI Taxonomy" id="97028"/>
    <lineage>
        <taxon>Eukaryota</taxon>
        <taxon>Viridiplantae</taxon>
        <taxon>Streptophyta</taxon>
        <taxon>Embryophyta</taxon>
        <taxon>Tracheophyta</taxon>
        <taxon>Spermatophyta</taxon>
        <taxon>Magnoliopsida</taxon>
        <taxon>eudicotyledons</taxon>
        <taxon>Gunneridae</taxon>
        <taxon>Pentapetalae</taxon>
        <taxon>rosids</taxon>
        <taxon>fabids</taxon>
        <taxon>Fabales</taxon>
        <taxon>Fabaceae</taxon>
        <taxon>Papilionoideae</taxon>
        <taxon>50 kb inversion clade</taxon>
        <taxon>NPAAA clade</taxon>
        <taxon>Hologalegina</taxon>
        <taxon>IRL clade</taxon>
        <taxon>Trifolieae</taxon>
        <taxon>Trifolium</taxon>
    </lineage>
</organism>
<evidence type="ECO:0000313" key="1">
    <source>
        <dbReference type="EMBL" id="MCI65160.1"/>
    </source>
</evidence>
<feature type="non-terminal residue" evidence="1">
    <location>
        <position position="22"/>
    </location>
</feature>
<protein>
    <submittedName>
        <fullName evidence="1">Uncharacterized protein</fullName>
    </submittedName>
</protein>
<dbReference type="Proteomes" id="UP000265520">
    <property type="component" value="Unassembled WGS sequence"/>
</dbReference>
<proteinExistence type="predicted"/>
<dbReference type="AlphaFoldDB" id="A0A392TY01"/>
<keyword evidence="2" id="KW-1185">Reference proteome</keyword>
<comment type="caution">
    <text evidence="1">The sequence shown here is derived from an EMBL/GenBank/DDBJ whole genome shotgun (WGS) entry which is preliminary data.</text>
</comment>
<evidence type="ECO:0000313" key="2">
    <source>
        <dbReference type="Proteomes" id="UP000265520"/>
    </source>
</evidence>